<feature type="region of interest" description="Disordered" evidence="1">
    <location>
        <begin position="1"/>
        <end position="79"/>
    </location>
</feature>
<feature type="compositionally biased region" description="Acidic residues" evidence="1">
    <location>
        <begin position="67"/>
        <end position="77"/>
    </location>
</feature>
<name>X1L8Q5_9ZZZZ</name>
<keyword evidence="2" id="KW-0472">Membrane</keyword>
<organism evidence="3">
    <name type="scientific">marine sediment metagenome</name>
    <dbReference type="NCBI Taxonomy" id="412755"/>
    <lineage>
        <taxon>unclassified sequences</taxon>
        <taxon>metagenomes</taxon>
        <taxon>ecological metagenomes</taxon>
    </lineage>
</organism>
<dbReference type="EMBL" id="BARV01008008">
    <property type="protein sequence ID" value="GAI15428.1"/>
    <property type="molecule type" value="Genomic_DNA"/>
</dbReference>
<dbReference type="AlphaFoldDB" id="X1L8Q5"/>
<evidence type="ECO:0000313" key="3">
    <source>
        <dbReference type="EMBL" id="GAI15428.1"/>
    </source>
</evidence>
<keyword evidence="2" id="KW-1133">Transmembrane helix</keyword>
<keyword evidence="2" id="KW-0812">Transmembrane</keyword>
<proteinExistence type="predicted"/>
<gene>
    <name evidence="3" type="ORF">S06H3_16206</name>
</gene>
<protein>
    <submittedName>
        <fullName evidence="3">Uncharacterized protein</fullName>
    </submittedName>
</protein>
<accession>X1L8Q5</accession>
<reference evidence="3" key="1">
    <citation type="journal article" date="2014" name="Front. Microbiol.">
        <title>High frequency of phylogenetically diverse reductive dehalogenase-homologous genes in deep subseafloor sedimentary metagenomes.</title>
        <authorList>
            <person name="Kawai M."/>
            <person name="Futagami T."/>
            <person name="Toyoda A."/>
            <person name="Takaki Y."/>
            <person name="Nishi S."/>
            <person name="Hori S."/>
            <person name="Arai W."/>
            <person name="Tsubouchi T."/>
            <person name="Morono Y."/>
            <person name="Uchiyama I."/>
            <person name="Ito T."/>
            <person name="Fujiyama A."/>
            <person name="Inagaki F."/>
            <person name="Takami H."/>
        </authorList>
    </citation>
    <scope>NUCLEOTIDE SEQUENCE</scope>
    <source>
        <strain evidence="3">Expedition CK06-06</strain>
    </source>
</reference>
<evidence type="ECO:0000256" key="2">
    <source>
        <dbReference type="SAM" id="Phobius"/>
    </source>
</evidence>
<evidence type="ECO:0000256" key="1">
    <source>
        <dbReference type="SAM" id="MobiDB-lite"/>
    </source>
</evidence>
<feature type="compositionally biased region" description="Pro residues" evidence="1">
    <location>
        <begin position="141"/>
        <end position="150"/>
    </location>
</feature>
<sequence length="187" mass="20128">MAEQEPFGKPPPKKKSLSEELLKDDFFKPPIDDIYPAEKDTAEPFLESEHPAEPFLEEEASISPLEETFEPLPSEEEPQVKAFGYREEGKGFDLKKIALVAGGGLIVVCLTIVGVRLFGGGGKQTFVQAPVKQPLIQTPAPSLPPTPPSPLVTENKPLVTPPPPKKVVERPAAPPVVAAKSAPKLVP</sequence>
<feature type="compositionally biased region" description="Basic and acidic residues" evidence="1">
    <location>
        <begin position="16"/>
        <end position="52"/>
    </location>
</feature>
<feature type="region of interest" description="Disordered" evidence="1">
    <location>
        <begin position="137"/>
        <end position="173"/>
    </location>
</feature>
<feature type="non-terminal residue" evidence="3">
    <location>
        <position position="187"/>
    </location>
</feature>
<comment type="caution">
    <text evidence="3">The sequence shown here is derived from an EMBL/GenBank/DDBJ whole genome shotgun (WGS) entry which is preliminary data.</text>
</comment>
<feature type="transmembrane region" description="Helical" evidence="2">
    <location>
        <begin position="97"/>
        <end position="118"/>
    </location>
</feature>